<evidence type="ECO:0000256" key="1">
    <source>
        <dbReference type="SAM" id="MobiDB-lite"/>
    </source>
</evidence>
<feature type="region of interest" description="Disordered" evidence="1">
    <location>
        <begin position="1"/>
        <end position="23"/>
    </location>
</feature>
<protein>
    <submittedName>
        <fullName evidence="2">Uncharacterized protein</fullName>
    </submittedName>
</protein>
<evidence type="ECO:0000313" key="3">
    <source>
        <dbReference type="Proteomes" id="UP001305779"/>
    </source>
</evidence>
<sequence length="82" mass="9070">MAQNRMLEDISGSGQGKLQNDAKEYGESWADRSRYSGFATTAKKHGLANDEEIDIISKAWTTFASRDDSFVVIPNGQILCRA</sequence>
<name>A0ABR0E3R4_ZASCE</name>
<gene>
    <name evidence="2" type="ORF">PRZ48_012045</name>
</gene>
<accession>A0ABR0E3R4</accession>
<evidence type="ECO:0000313" key="2">
    <source>
        <dbReference type="EMBL" id="KAK4496066.1"/>
    </source>
</evidence>
<proteinExistence type="predicted"/>
<dbReference type="Proteomes" id="UP001305779">
    <property type="component" value="Unassembled WGS sequence"/>
</dbReference>
<reference evidence="2 3" key="1">
    <citation type="journal article" date="2023" name="G3 (Bethesda)">
        <title>A chromosome-level genome assembly of Zasmidium syzygii isolated from banana leaves.</title>
        <authorList>
            <person name="van Westerhoven A.C."/>
            <person name="Mehrabi R."/>
            <person name="Talebi R."/>
            <person name="Steentjes M.B.F."/>
            <person name="Corcolon B."/>
            <person name="Chong P.A."/>
            <person name="Kema G.H.J."/>
            <person name="Seidl M.F."/>
        </authorList>
    </citation>
    <scope>NUCLEOTIDE SEQUENCE [LARGE SCALE GENOMIC DNA]</scope>
    <source>
        <strain evidence="2 3">P124</strain>
    </source>
</reference>
<dbReference type="EMBL" id="JAXOVC010000010">
    <property type="protein sequence ID" value="KAK4496066.1"/>
    <property type="molecule type" value="Genomic_DNA"/>
</dbReference>
<comment type="caution">
    <text evidence="2">The sequence shown here is derived from an EMBL/GenBank/DDBJ whole genome shotgun (WGS) entry which is preliminary data.</text>
</comment>
<keyword evidence="3" id="KW-1185">Reference proteome</keyword>
<organism evidence="2 3">
    <name type="scientific">Zasmidium cellare</name>
    <name type="common">Wine cellar mold</name>
    <name type="synonym">Racodium cellare</name>
    <dbReference type="NCBI Taxonomy" id="395010"/>
    <lineage>
        <taxon>Eukaryota</taxon>
        <taxon>Fungi</taxon>
        <taxon>Dikarya</taxon>
        <taxon>Ascomycota</taxon>
        <taxon>Pezizomycotina</taxon>
        <taxon>Dothideomycetes</taxon>
        <taxon>Dothideomycetidae</taxon>
        <taxon>Mycosphaerellales</taxon>
        <taxon>Mycosphaerellaceae</taxon>
        <taxon>Zasmidium</taxon>
    </lineage>
</organism>